<dbReference type="PROSITE" id="PS50003">
    <property type="entry name" value="PH_DOMAIN"/>
    <property type="match status" value="2"/>
</dbReference>
<feature type="region of interest" description="Disordered" evidence="2">
    <location>
        <begin position="1"/>
        <end position="61"/>
    </location>
</feature>
<feature type="compositionally biased region" description="Polar residues" evidence="2">
    <location>
        <begin position="39"/>
        <end position="55"/>
    </location>
</feature>
<comment type="caution">
    <text evidence="4">The sequence shown here is derived from an EMBL/GenBank/DDBJ whole genome shotgun (WGS) entry which is preliminary data.</text>
</comment>
<evidence type="ECO:0000256" key="1">
    <source>
        <dbReference type="SAM" id="Coils"/>
    </source>
</evidence>
<organism evidence="4 5">
    <name type="scientific">Stichopus japonicus</name>
    <name type="common">Sea cucumber</name>
    <dbReference type="NCBI Taxonomy" id="307972"/>
    <lineage>
        <taxon>Eukaryota</taxon>
        <taxon>Metazoa</taxon>
        <taxon>Echinodermata</taxon>
        <taxon>Eleutherozoa</taxon>
        <taxon>Echinozoa</taxon>
        <taxon>Holothuroidea</taxon>
        <taxon>Aspidochirotacea</taxon>
        <taxon>Aspidochirotida</taxon>
        <taxon>Stichopodidae</taxon>
        <taxon>Apostichopus</taxon>
    </lineage>
</organism>
<dbReference type="SMART" id="SM00233">
    <property type="entry name" value="PH"/>
    <property type="match status" value="2"/>
</dbReference>
<accession>A0A2G8K536</accession>
<evidence type="ECO:0000313" key="5">
    <source>
        <dbReference type="Proteomes" id="UP000230750"/>
    </source>
</evidence>
<proteinExistence type="predicted"/>
<dbReference type="EMBL" id="MRZV01000875">
    <property type="protein sequence ID" value="PIK43118.1"/>
    <property type="molecule type" value="Genomic_DNA"/>
</dbReference>
<dbReference type="InterPro" id="IPR001849">
    <property type="entry name" value="PH_domain"/>
</dbReference>
<dbReference type="Gene3D" id="2.30.29.30">
    <property type="entry name" value="Pleckstrin-homology domain (PH domain)/Phosphotyrosine-binding domain (PTB)"/>
    <property type="match status" value="2"/>
</dbReference>
<dbReference type="InterPro" id="IPR011993">
    <property type="entry name" value="PH-like_dom_sf"/>
</dbReference>
<feature type="region of interest" description="Disordered" evidence="2">
    <location>
        <begin position="785"/>
        <end position="834"/>
    </location>
</feature>
<evidence type="ECO:0000259" key="3">
    <source>
        <dbReference type="PROSITE" id="PS50003"/>
    </source>
</evidence>
<dbReference type="SUPFAM" id="SSF50729">
    <property type="entry name" value="PH domain-like"/>
    <property type="match status" value="2"/>
</dbReference>
<evidence type="ECO:0000313" key="4">
    <source>
        <dbReference type="EMBL" id="PIK43118.1"/>
    </source>
</evidence>
<sequence>MERHDSGYGADMDLPEDARQGQGQKGLLRTLPEDDQEPEQITASPDEVSNISTCPPASPQERLHLRDIQRDSLLSSYESFESNITDNSDLRSPVLAVSHDDDDDSDSPDDKIVTSPNEFVFWEEPHNSPVPRKALLRATRSLPMSPVHSLSDSDKDSIFQFTDGHVKAITKQTVDRCTSPLLLRRKYIADRPRPRSSHANLMPPANTLGSIYSVCFQGYLWHINLMEGTKTTCWFVLSKERLLMFDGDMPEAEISESWDLAECKIASVPQKVEFALVTRFAVQHSFQIKRNETKSITILSAETETVCKEWIQKLTSASNQAWKEKGNNRLFQTLSLKSHFRKSPNSWRQKKSLLPKKPKISEAHFTDTYGWSEQQSHKRVHRTTPIQTKVDKYLTERESTDLNRLVRASSDSQLASHTGNGVVLDRSHSTEPKVVKHESRSKFGSLRKTLAGLPQLGGKTPPLKQESQRPVLAISHSTPLEPSAKAGILLVKRHTSWNRCWVKLHGSNLHFYKDASEPLPFEVISLLGYSVHHTAGTNSPVGQVRFKFILQSEEKGSIQFLADTESDGEHWVKRFQEACSSRNMSAVLTRPPLEDVDGYDHNINETIQSDASDSPSESPLLQQRRNMIHKKYQQANETEEMNSLKRSLILNQRRMSAQSKLHALDKQRLEQKALRAKNKKGRSKCEPALTDEFDVTTKELINELKQKVADIDRELNDNILKMDQRRQALLRKQEMELEILHQERELMKYRSRAHAALKTMMLKSVIPSPLSEEKEFEPDQIEGVSNLPVASSSDSYGDHLHGKTNSISSSMSSLSSNSTNESYGSSYSNSKNSPRLEQLSFRSTDSVFSNQVSTPDSGIHQPISKKYSPISSPEIRAAYGRIPEQDSLNTSDSDSVDGVVTLPTNIKPKLRTEVPPEVLRDINQFEEMAKLALRKAGWLPADIF</sequence>
<evidence type="ECO:0000256" key="2">
    <source>
        <dbReference type="SAM" id="MobiDB-lite"/>
    </source>
</evidence>
<dbReference type="AlphaFoldDB" id="A0A2G8K536"/>
<feature type="compositionally biased region" description="Basic and acidic residues" evidence="2">
    <location>
        <begin position="425"/>
        <end position="441"/>
    </location>
</feature>
<dbReference type="OrthoDB" id="10507082at2759"/>
<dbReference type="Proteomes" id="UP000230750">
    <property type="component" value="Unassembled WGS sequence"/>
</dbReference>
<protein>
    <recommendedName>
        <fullName evidence="3">PH domain-containing protein</fullName>
    </recommendedName>
</protein>
<feature type="compositionally biased region" description="Low complexity" evidence="2">
    <location>
        <begin position="805"/>
        <end position="833"/>
    </location>
</feature>
<feature type="region of interest" description="Disordered" evidence="2">
    <location>
        <begin position="91"/>
        <end position="112"/>
    </location>
</feature>
<feature type="domain" description="PH" evidence="3">
    <location>
        <begin position="482"/>
        <end position="580"/>
    </location>
</feature>
<gene>
    <name evidence="4" type="ORF">BSL78_20043</name>
</gene>
<reference evidence="4 5" key="1">
    <citation type="journal article" date="2017" name="PLoS Biol.">
        <title>The sea cucumber genome provides insights into morphological evolution and visceral regeneration.</title>
        <authorList>
            <person name="Zhang X."/>
            <person name="Sun L."/>
            <person name="Yuan J."/>
            <person name="Sun Y."/>
            <person name="Gao Y."/>
            <person name="Zhang L."/>
            <person name="Li S."/>
            <person name="Dai H."/>
            <person name="Hamel J.F."/>
            <person name="Liu C."/>
            <person name="Yu Y."/>
            <person name="Liu S."/>
            <person name="Lin W."/>
            <person name="Guo K."/>
            <person name="Jin S."/>
            <person name="Xu P."/>
            <person name="Storey K.B."/>
            <person name="Huan P."/>
            <person name="Zhang T."/>
            <person name="Zhou Y."/>
            <person name="Zhang J."/>
            <person name="Lin C."/>
            <person name="Li X."/>
            <person name="Xing L."/>
            <person name="Huo D."/>
            <person name="Sun M."/>
            <person name="Wang L."/>
            <person name="Mercier A."/>
            <person name="Li F."/>
            <person name="Yang H."/>
            <person name="Xiang J."/>
        </authorList>
    </citation>
    <scope>NUCLEOTIDE SEQUENCE [LARGE SCALE GENOMIC DNA]</scope>
    <source>
        <strain evidence="4">Shaxun</strain>
        <tissue evidence="4">Muscle</tissue>
    </source>
</reference>
<dbReference type="Pfam" id="PF00169">
    <property type="entry name" value="PH"/>
    <property type="match status" value="2"/>
</dbReference>
<feature type="domain" description="PH" evidence="3">
    <location>
        <begin position="213"/>
        <end position="319"/>
    </location>
</feature>
<dbReference type="CDD" id="cd00821">
    <property type="entry name" value="PH"/>
    <property type="match status" value="2"/>
</dbReference>
<name>A0A2G8K536_STIJA</name>
<keyword evidence="1" id="KW-0175">Coiled coil</keyword>
<feature type="coiled-coil region" evidence="1">
    <location>
        <begin position="666"/>
        <end position="752"/>
    </location>
</feature>
<keyword evidence="5" id="KW-1185">Reference proteome</keyword>
<feature type="region of interest" description="Disordered" evidence="2">
    <location>
        <begin position="411"/>
        <end position="441"/>
    </location>
</feature>